<feature type="domain" description="Glycosyl hydrolase family 95 catalytic" evidence="4">
    <location>
        <begin position="306"/>
        <end position="706"/>
    </location>
</feature>
<dbReference type="AlphaFoldDB" id="F8A206"/>
<dbReference type="InterPro" id="IPR054363">
    <property type="entry name" value="GH95_cat"/>
</dbReference>
<dbReference type="KEGG" id="cga:Celgi_2451"/>
<keyword evidence="5" id="KW-0326">Glycosidase</keyword>
<feature type="domain" description="Alpha fucosidase A-like C-terminal" evidence="3">
    <location>
        <begin position="709"/>
        <end position="768"/>
    </location>
</feature>
<feature type="domain" description="Glycosyl hydrolase family 95 N-terminal" evidence="2">
    <location>
        <begin position="5"/>
        <end position="268"/>
    </location>
</feature>
<dbReference type="PANTHER" id="PTHR31084:SF0">
    <property type="entry name" value="ALPHA-L-FUCOSIDASE 2"/>
    <property type="match status" value="1"/>
</dbReference>
<dbReference type="EMBL" id="CP002665">
    <property type="protein sequence ID" value="AEI12950.1"/>
    <property type="molecule type" value="Genomic_DNA"/>
</dbReference>
<proteinExistence type="predicted"/>
<name>F8A206_CELGA</name>
<dbReference type="PANTHER" id="PTHR31084">
    <property type="entry name" value="ALPHA-L-FUCOSIDASE 2"/>
    <property type="match status" value="1"/>
</dbReference>
<dbReference type="Gene3D" id="1.50.10.10">
    <property type="match status" value="1"/>
</dbReference>
<dbReference type="PIRSF" id="PIRSF007663">
    <property type="entry name" value="UCP007663"/>
    <property type="match status" value="1"/>
</dbReference>
<gene>
    <name evidence="5" type="ordered locus">Celgi_2451</name>
</gene>
<evidence type="ECO:0000259" key="4">
    <source>
        <dbReference type="Pfam" id="PF22124"/>
    </source>
</evidence>
<dbReference type="Proteomes" id="UP000000485">
    <property type="component" value="Chromosome"/>
</dbReference>
<keyword evidence="6" id="KW-1185">Reference proteome</keyword>
<dbReference type="SUPFAM" id="SSF48208">
    <property type="entry name" value="Six-hairpin glycosidases"/>
    <property type="match status" value="1"/>
</dbReference>
<dbReference type="InterPro" id="IPR008928">
    <property type="entry name" value="6-hairpin_glycosidase_sf"/>
</dbReference>
<dbReference type="GO" id="GO:0005975">
    <property type="term" value="P:carbohydrate metabolic process"/>
    <property type="evidence" value="ECO:0007669"/>
    <property type="project" value="InterPro"/>
</dbReference>
<dbReference type="STRING" id="593907.Celgi_2451"/>
<dbReference type="InterPro" id="IPR016518">
    <property type="entry name" value="Alpha-L-fucosidase"/>
</dbReference>
<evidence type="ECO:0000256" key="1">
    <source>
        <dbReference type="SAM" id="MobiDB-lite"/>
    </source>
</evidence>
<dbReference type="GO" id="GO:0004560">
    <property type="term" value="F:alpha-L-fucosidase activity"/>
    <property type="evidence" value="ECO:0007669"/>
    <property type="project" value="UniProtKB-EC"/>
</dbReference>
<dbReference type="InterPro" id="IPR027414">
    <property type="entry name" value="GH95_N_dom"/>
</dbReference>
<dbReference type="eggNOG" id="COG1554">
    <property type="taxonomic scope" value="Bacteria"/>
</dbReference>
<reference evidence="6" key="1">
    <citation type="submission" date="2011-04" db="EMBL/GenBank/DDBJ databases">
        <title>Complete sequence of Cellvibrio gilvus ATCC 13127.</title>
        <authorList>
            <person name="Lucas S."/>
            <person name="Han J."/>
            <person name="Lapidus A."/>
            <person name="Cheng J.-F."/>
            <person name="Goodwin L."/>
            <person name="Pitluck S."/>
            <person name="Peters L."/>
            <person name="Munk A."/>
            <person name="Detter J.C."/>
            <person name="Han C."/>
            <person name="Tapia R."/>
            <person name="Land M."/>
            <person name="Hauser L."/>
            <person name="Kyrpides N."/>
            <person name="Ivanova N."/>
            <person name="Ovchinnikova G."/>
            <person name="Pagani I."/>
            <person name="Mead D."/>
            <person name="Brumm P."/>
            <person name="Woyke T."/>
        </authorList>
    </citation>
    <scope>NUCLEOTIDE SEQUENCE [LARGE SCALE GENOMIC DNA]</scope>
    <source>
        <strain evidence="6">ATCC 13127 / NRRL B-14078</strain>
    </source>
</reference>
<feature type="region of interest" description="Disordered" evidence="1">
    <location>
        <begin position="270"/>
        <end position="293"/>
    </location>
</feature>
<feature type="compositionally biased region" description="Basic and acidic residues" evidence="1">
    <location>
        <begin position="281"/>
        <end position="292"/>
    </location>
</feature>
<accession>F8A206</accession>
<dbReference type="HOGENOM" id="CLU_004617_2_2_11"/>
<evidence type="ECO:0000313" key="5">
    <source>
        <dbReference type="EMBL" id="AEI12950.1"/>
    </source>
</evidence>
<organism evidence="5 6">
    <name type="scientific">Cellulomonas gilvus (strain ATCC 13127 / NRRL B-14078)</name>
    <name type="common">Cellvibrio gilvus</name>
    <dbReference type="NCBI Taxonomy" id="593907"/>
    <lineage>
        <taxon>Bacteria</taxon>
        <taxon>Bacillati</taxon>
        <taxon>Actinomycetota</taxon>
        <taxon>Actinomycetes</taxon>
        <taxon>Micrococcales</taxon>
        <taxon>Cellulomonadaceae</taxon>
        <taxon>Cellulomonas</taxon>
    </lineage>
</organism>
<dbReference type="Pfam" id="PF22124">
    <property type="entry name" value="Glyco_hydro_95_cat"/>
    <property type="match status" value="1"/>
</dbReference>
<evidence type="ECO:0000259" key="2">
    <source>
        <dbReference type="Pfam" id="PF14498"/>
    </source>
</evidence>
<protein>
    <submittedName>
        <fullName evidence="5">Alpha-L-fucosidase</fullName>
        <ecNumber evidence="5">3.2.1.51</ecNumber>
    </submittedName>
</protein>
<dbReference type="InterPro" id="IPR012341">
    <property type="entry name" value="6hp_glycosidase-like_sf"/>
</dbReference>
<evidence type="ECO:0000313" key="6">
    <source>
        <dbReference type="Proteomes" id="UP000000485"/>
    </source>
</evidence>
<dbReference type="Pfam" id="PF21307">
    <property type="entry name" value="Glyco_hydro_95_C"/>
    <property type="match status" value="1"/>
</dbReference>
<evidence type="ECO:0000259" key="3">
    <source>
        <dbReference type="Pfam" id="PF21307"/>
    </source>
</evidence>
<dbReference type="RefSeq" id="WP_013884468.1">
    <property type="nucleotide sequence ID" value="NC_015671.1"/>
</dbReference>
<dbReference type="InterPro" id="IPR049053">
    <property type="entry name" value="AFCA-like_C"/>
</dbReference>
<dbReference type="EC" id="3.2.1.51" evidence="5"/>
<keyword evidence="5" id="KW-0378">Hydrolase</keyword>
<sequence length="792" mass="84116">MGDTLRFAGPALRWDEAFPLGNGSVGAMVHGGHRRARVQVNDATAWSGHPAGPGLALAELRRRDVGPRTLSALRSAIAEGRDDEAARLAQRFQGPYAQAFQPFVDLLVTLSPADPTGDDDVDAAYEGRSLDLRDGLVHEAVTFESAGCRVMTTWFTSAPDGCLHARWRAPDVPFSLELELRGAQPGGPSALVVEAGVVGAQVRVELPFDVAPGHEPDRPGRIAVGSHASLVGYATVLVSTDGRATASPGGVRVAGATWVEAVLATATTTRWPEPGPLAHPAEAEHASRERARAALPPSPAAGAVAQRRHVEDHRALADATRLELGEPADLLLPDALGTAPLPARARAAFAFGRYLLMAASRPGAPPVNLQGVWNDEARPPWSSGYTLNINLQMAYWPAEPTGLGVCVEPLVDQVRVLAREGAAVARDLYGCAGWVAHHNSDVWGWALPVGDGHGDPSWASWWMGGAWLCRHLWDRYEYSLDEDVLRDVWPLLRGAAAFVVDWLVPDGRGGLVPSPSSSPENVRERAGREVALCAGSTVDVALARDLLSHCLEAVDILGLDEPLAARWVDAVARLPRPDVDADGLLREWPDDARAIDPHHRHLSHLVGLFPLDELVDDPWGRSEAARASLDARGPGSTGWSMAWKAALRARLGDGPGVDEILRGALTRAPQDGGSWAGGLLPNMFSTHPPFQVDGNLGLVAAMAEALLSSTRTRLVVLPALPPSWPDGAATGLRARGALVVDLTWAGGRLVELVLHPGADGEREVVVDGVSRHVVLRAGTTVRLGEGLTDRAA</sequence>
<dbReference type="Pfam" id="PF14498">
    <property type="entry name" value="Glyco_hyd_65N_2"/>
    <property type="match status" value="1"/>
</dbReference>